<reference evidence="3 4" key="1">
    <citation type="submission" date="2015-01" db="EMBL/GenBank/DDBJ databases">
        <title>The Genome Sequence of Rhinocladiella mackenzie CBS 650.93.</title>
        <authorList>
            <consortium name="The Broad Institute Genomics Platform"/>
            <person name="Cuomo C."/>
            <person name="de Hoog S."/>
            <person name="Gorbushina A."/>
            <person name="Stielow B."/>
            <person name="Teixiera M."/>
            <person name="Abouelleil A."/>
            <person name="Chapman S.B."/>
            <person name="Priest M."/>
            <person name="Young S.K."/>
            <person name="Wortman J."/>
            <person name="Nusbaum C."/>
            <person name="Birren B."/>
        </authorList>
    </citation>
    <scope>NUCLEOTIDE SEQUENCE [LARGE SCALE GENOMIC DNA]</scope>
    <source>
        <strain evidence="3 4">CBS 650.93</strain>
    </source>
</reference>
<dbReference type="PANTHER" id="PTHR42877">
    <property type="entry name" value="L-ORNITHINE N(5)-MONOOXYGENASE-RELATED"/>
    <property type="match status" value="1"/>
</dbReference>
<proteinExistence type="inferred from homology"/>
<evidence type="ECO:0000256" key="1">
    <source>
        <dbReference type="ARBA" id="ARBA00001974"/>
    </source>
</evidence>
<dbReference type="Proteomes" id="UP000053617">
    <property type="component" value="Unassembled WGS sequence"/>
</dbReference>
<comment type="cofactor">
    <cofactor evidence="1">
        <name>FAD</name>
        <dbReference type="ChEBI" id="CHEBI:57692"/>
    </cofactor>
</comment>
<dbReference type="EMBL" id="KN847479">
    <property type="protein sequence ID" value="KIX03817.1"/>
    <property type="molecule type" value="Genomic_DNA"/>
</dbReference>
<evidence type="ECO:0000313" key="4">
    <source>
        <dbReference type="Proteomes" id="UP000053617"/>
    </source>
</evidence>
<name>A0A0D2FNY1_9EURO</name>
<dbReference type="VEuPathDB" id="FungiDB:Z518_07370"/>
<keyword evidence="4" id="KW-1185">Reference proteome</keyword>
<dbReference type="GeneID" id="25295441"/>
<dbReference type="HOGENOM" id="CLU_006937_6_1_1"/>
<dbReference type="InterPro" id="IPR036188">
    <property type="entry name" value="FAD/NAD-bd_sf"/>
</dbReference>
<protein>
    <submittedName>
        <fullName evidence="3">Uncharacterized protein</fullName>
    </submittedName>
</protein>
<dbReference type="OrthoDB" id="74360at2759"/>
<evidence type="ECO:0000313" key="3">
    <source>
        <dbReference type="EMBL" id="KIX03817.1"/>
    </source>
</evidence>
<gene>
    <name evidence="3" type="ORF">Z518_07370</name>
</gene>
<dbReference type="AlphaFoldDB" id="A0A0D2FNY1"/>
<dbReference type="RefSeq" id="XP_013270953.1">
    <property type="nucleotide sequence ID" value="XM_013415499.1"/>
</dbReference>
<accession>A0A0D2FNY1</accession>
<evidence type="ECO:0000256" key="2">
    <source>
        <dbReference type="ARBA" id="ARBA00010139"/>
    </source>
</evidence>
<dbReference type="SUPFAM" id="SSF51905">
    <property type="entry name" value="FAD/NAD(P)-binding domain"/>
    <property type="match status" value="3"/>
</dbReference>
<comment type="similarity">
    <text evidence="2">Belongs to the FAD-binding monooxygenase family.</text>
</comment>
<dbReference type="InterPro" id="IPR051209">
    <property type="entry name" value="FAD-bind_Monooxygenase_sf"/>
</dbReference>
<organism evidence="3 4">
    <name type="scientific">Rhinocladiella mackenziei CBS 650.93</name>
    <dbReference type="NCBI Taxonomy" id="1442369"/>
    <lineage>
        <taxon>Eukaryota</taxon>
        <taxon>Fungi</taxon>
        <taxon>Dikarya</taxon>
        <taxon>Ascomycota</taxon>
        <taxon>Pezizomycotina</taxon>
        <taxon>Eurotiomycetes</taxon>
        <taxon>Chaetothyriomycetidae</taxon>
        <taxon>Chaetothyriales</taxon>
        <taxon>Herpotrichiellaceae</taxon>
        <taxon>Rhinocladiella</taxon>
    </lineage>
</organism>
<dbReference type="Gene3D" id="3.50.50.60">
    <property type="entry name" value="FAD/NAD(P)-binding domain"/>
    <property type="match status" value="2"/>
</dbReference>
<dbReference type="Pfam" id="PF13450">
    <property type="entry name" value="NAD_binding_8"/>
    <property type="match status" value="1"/>
</dbReference>
<sequence>MPYPAFGNQNSYPNITLDDITDVNNLGKTGYPGMVGQRAFDPDSAFCRFSNSRKRTISECEGCSNTGSELWKIAETGRLTIAMTLSADMENAGPAVDSMPNGFDSIIKSTKITDDCSKVGLDYHINGTVTSNADISSPPTTSKIPRLHISKDYTVTEEPIGTIRPARIICIGAGASGVNMAYQVQQYVRKAELVIYEKNDGIGGTWYENRYPGCKCDIPSHNYQFSWEPNPNWSEMFSPSDEIREYLEHCVQKYDLAKHIHLNHKVIGATWDEMNCIWNVQIEDTRKQGIFSDWCHFLVNAGGILNDWRWPDIPGLHDFQGKLVHSANWPRDWDYKDLRVAVIGNGSTGIQIVPAIQPHVRELMHIIRSPTWVTPGAASRYPSLRGGAMPDRFSEKQKEHFRDDPASYLAFRKQVEREINSKFQMLVNGSERADEVRRMAHQSMVQLLGPEGAKFADKIIPDFPVGCRRITPGVGYLESFTRENVRIITDVRIERANKTGLVLSTGEHLELDAIICATGFDVSFTPRFPIHGRDNISLKDVWSEPNIPYAYLSMAVPKFPNYFIFLGPNAPISHGSVFTITEQCSKYVMQLITKAQTERIKAYEVKQAACDDFLTHIQHFMPRTAWAATCRSWFKNGKVNGPVLAIHPGSRIHWFHALERPKFEDYEYTYETNNRFQYLGNGFSTRELEEDGDDTWFLEHPEAKFLYY</sequence>
<dbReference type="PANTHER" id="PTHR42877:SF12">
    <property type="entry name" value="MONOOXYGENASE"/>
    <property type="match status" value="1"/>
</dbReference>